<dbReference type="Pfam" id="PF09361">
    <property type="entry name" value="Phasin_2"/>
    <property type="match status" value="1"/>
</dbReference>
<dbReference type="InterPro" id="IPR014176">
    <property type="entry name" value="Phasin_subfam-3"/>
</dbReference>
<dbReference type="KEGG" id="ome:OLMES_3283"/>
<evidence type="ECO:0000313" key="3">
    <source>
        <dbReference type="Proteomes" id="UP000196027"/>
    </source>
</evidence>
<dbReference type="AlphaFoldDB" id="A0A1Y0ID59"/>
<dbReference type="InterPro" id="IPR018968">
    <property type="entry name" value="Phasin"/>
</dbReference>
<evidence type="ECO:0000259" key="1">
    <source>
        <dbReference type="Pfam" id="PF09361"/>
    </source>
</evidence>
<keyword evidence="3" id="KW-1185">Reference proteome</keyword>
<dbReference type="EMBL" id="CP021425">
    <property type="protein sequence ID" value="ARU57324.1"/>
    <property type="molecule type" value="Genomic_DNA"/>
</dbReference>
<name>A0A1Y0ID59_9GAMM</name>
<keyword evidence="2" id="KW-0645">Protease</keyword>
<reference evidence="2 3" key="1">
    <citation type="submission" date="2017-05" db="EMBL/GenBank/DDBJ databases">
        <title>Genomic insights into alkan degradation activity of Oleiphilus messinensis.</title>
        <authorList>
            <person name="Kozyavkin S.A."/>
            <person name="Slesarev A.I."/>
            <person name="Golyshin P.N."/>
            <person name="Korzhenkov A."/>
            <person name="Golyshina O.N."/>
            <person name="Toshchakov S.V."/>
        </authorList>
    </citation>
    <scope>NUCLEOTIDE SEQUENCE [LARGE SCALE GENOMIC DNA]</scope>
    <source>
        <strain evidence="2 3">ME102</strain>
    </source>
</reference>
<sequence length="119" mass="13529">MSDNLLGNFTDQAKNVYEPLVKANQLLFKKLEKVAEFQMEAFKSYADMTGSQFKEILEVRDLESLKNYTTHQTEMASNLAKKVVEDMKTLSEMGMEFKGEMEQVLDEAKSAAQNSKSES</sequence>
<keyword evidence="2" id="KW-0378">Hydrolase</keyword>
<organism evidence="2 3">
    <name type="scientific">Oleiphilus messinensis</name>
    <dbReference type="NCBI Taxonomy" id="141451"/>
    <lineage>
        <taxon>Bacteria</taxon>
        <taxon>Pseudomonadati</taxon>
        <taxon>Pseudomonadota</taxon>
        <taxon>Gammaproteobacteria</taxon>
        <taxon>Oceanospirillales</taxon>
        <taxon>Oleiphilaceae</taxon>
        <taxon>Oleiphilus</taxon>
    </lineage>
</organism>
<protein>
    <submittedName>
        <fullName evidence="2">ATP-dependent protease HslVU (ClpYQ) ATPase subunit</fullName>
    </submittedName>
</protein>
<dbReference type="NCBIfam" id="TIGR02809">
    <property type="entry name" value="phasin_3"/>
    <property type="match status" value="1"/>
</dbReference>
<gene>
    <name evidence="2" type="ORF">OLMES_3283</name>
</gene>
<dbReference type="RefSeq" id="WP_087462229.1">
    <property type="nucleotide sequence ID" value="NZ_CP021425.1"/>
</dbReference>
<dbReference type="GO" id="GO:0008233">
    <property type="term" value="F:peptidase activity"/>
    <property type="evidence" value="ECO:0007669"/>
    <property type="project" value="UniProtKB-KW"/>
</dbReference>
<dbReference type="Proteomes" id="UP000196027">
    <property type="component" value="Chromosome"/>
</dbReference>
<dbReference type="GO" id="GO:0006508">
    <property type="term" value="P:proteolysis"/>
    <property type="evidence" value="ECO:0007669"/>
    <property type="project" value="UniProtKB-KW"/>
</dbReference>
<accession>A0A1Y0ID59</accession>
<proteinExistence type="predicted"/>
<evidence type="ECO:0000313" key="2">
    <source>
        <dbReference type="EMBL" id="ARU57324.1"/>
    </source>
</evidence>
<dbReference type="OrthoDB" id="6197742at2"/>
<feature type="domain" description="Phasin" evidence="1">
    <location>
        <begin position="9"/>
        <end position="106"/>
    </location>
</feature>